<dbReference type="HOGENOM" id="CLU_436196_0_0_1"/>
<dbReference type="EMBL" id="CAGA01000052">
    <property type="protein sequence ID" value="CCE33124.1"/>
    <property type="molecule type" value="Genomic_DNA"/>
</dbReference>
<dbReference type="eggNOG" id="ENOG502RRE4">
    <property type="taxonomic scope" value="Eukaryota"/>
</dbReference>
<reference evidence="4 5" key="1">
    <citation type="journal article" date="2013" name="PLoS Genet.">
        <title>Plant-symbiotic fungi as chemical engineers: Multi-genome analysis of the Clavicipitaceae reveals dynamics of alkaloid loci.</title>
        <authorList>
            <person name="Schardl C.L."/>
            <person name="Young C.A."/>
            <person name="Hesse U."/>
            <person name="Amyotte S.G."/>
            <person name="Andreeva K."/>
            <person name="Calie P.J."/>
            <person name="Fleetwood D.J."/>
            <person name="Haws D.C."/>
            <person name="Moore N."/>
            <person name="Oeser B."/>
            <person name="Panaccione D.G."/>
            <person name="Schweri K.K."/>
            <person name="Voisey C.R."/>
            <person name="Farman M.L."/>
            <person name="Jaromczyk J.W."/>
            <person name="Roe B.A."/>
            <person name="O'Sullivan D.M."/>
            <person name="Scott B."/>
            <person name="Tudzynski P."/>
            <person name="An Z."/>
            <person name="Arnaoudova E.G."/>
            <person name="Bullock C.T."/>
            <person name="Charlton N.D."/>
            <person name="Chen L."/>
            <person name="Cox M."/>
            <person name="Dinkins R.D."/>
            <person name="Florea S."/>
            <person name="Glenn A.E."/>
            <person name="Gordon A."/>
            <person name="Gueldener U."/>
            <person name="Harris D.R."/>
            <person name="Hollin W."/>
            <person name="Jaromczyk J."/>
            <person name="Johnson R.D."/>
            <person name="Khan A.K."/>
            <person name="Leistner E."/>
            <person name="Leuchtmann A."/>
            <person name="Li C."/>
            <person name="Liu J."/>
            <person name="Liu J."/>
            <person name="Liu M."/>
            <person name="Mace W."/>
            <person name="Machado C."/>
            <person name="Nagabhyru P."/>
            <person name="Pan J."/>
            <person name="Schmid J."/>
            <person name="Sugawara K."/>
            <person name="Steiner U."/>
            <person name="Takach J.E."/>
            <person name="Tanaka E."/>
            <person name="Webb J.S."/>
            <person name="Wilson E.V."/>
            <person name="Wiseman J.L."/>
            <person name="Yoshida R."/>
            <person name="Zeng Z."/>
        </authorList>
    </citation>
    <scope>NUCLEOTIDE SEQUENCE [LARGE SCALE GENOMIC DNA]</scope>
    <source>
        <strain evidence="4 5">20.1</strain>
    </source>
</reference>
<evidence type="ECO:0000256" key="1">
    <source>
        <dbReference type="SAM" id="MobiDB-lite"/>
    </source>
</evidence>
<protein>
    <recommendedName>
        <fullName evidence="3">Myb/SANT-like domain-containing protein</fullName>
    </recommendedName>
</protein>
<dbReference type="OrthoDB" id="5307821at2759"/>
<feature type="region of interest" description="Disordered" evidence="1">
    <location>
        <begin position="225"/>
        <end position="247"/>
    </location>
</feature>
<organism evidence="4 5">
    <name type="scientific">Claviceps purpurea (strain 20.1)</name>
    <name type="common">Ergot fungus</name>
    <name type="synonym">Sphacelia segetum</name>
    <dbReference type="NCBI Taxonomy" id="1111077"/>
    <lineage>
        <taxon>Eukaryota</taxon>
        <taxon>Fungi</taxon>
        <taxon>Dikarya</taxon>
        <taxon>Ascomycota</taxon>
        <taxon>Pezizomycotina</taxon>
        <taxon>Sordariomycetes</taxon>
        <taxon>Hypocreomycetidae</taxon>
        <taxon>Hypocreales</taxon>
        <taxon>Clavicipitaceae</taxon>
        <taxon>Claviceps</taxon>
    </lineage>
</organism>
<comment type="caution">
    <text evidence="4">The sequence shown here is derived from an EMBL/GenBank/DDBJ whole genome shotgun (WGS) entry which is preliminary data.</text>
</comment>
<feature type="domain" description="Myb/SANT-like" evidence="3">
    <location>
        <begin position="28"/>
        <end position="122"/>
    </location>
</feature>
<dbReference type="STRING" id="1111077.M1WHQ2"/>
<sequence length="514" mass="56615">MSEDDAELGLDSQSASRIDRDRRAPRFSWTPAYETTFFRSLCASVQLGLRENSSFKTEAWERAAKALEECHSAFPTKSHLINKSDNARKRFRLWRGLREDPDFVYNSDTKTVTASEAAWKAHIEKEPLSRALRGRPFDHEEYMEILYPDVVGSGGAPKRVKRRRRRTEGMARDDSEMPEPDVLQLQTEHATSQNSPRLMRPSSGLRQATLNRTAGLRLMPTTTALARRAASSSEKRQRTSTAGDSVARISASSSNILSDTAMAHAPTWCELALEQFFSDFADESMELQIKIAENVLIHENKAMIFCKMPRRLREHWVKELDEVSYADVAASGPKQTPEEAAAPQPVELVNTESVATASLTDIDIPSVHTVPSDFSEQPIQTETQANRLDIEAEANAEADVEAEVKAEAEAAKTKAKANVQNAKKQTAKKARETDSWLVQQFSGLSDGSASALAVTNLAAIIGVSSYLGYKAWGLYERGNLSWKTAGVGVGILAGVGAAEAVLGRYLYKGKKGSC</sequence>
<evidence type="ECO:0000313" key="5">
    <source>
        <dbReference type="Proteomes" id="UP000016801"/>
    </source>
</evidence>
<dbReference type="GO" id="GO:0005741">
    <property type="term" value="C:mitochondrial outer membrane"/>
    <property type="evidence" value="ECO:0007669"/>
    <property type="project" value="InterPro"/>
</dbReference>
<proteinExistence type="predicted"/>
<dbReference type="InterPro" id="IPR039454">
    <property type="entry name" value="OM14"/>
</dbReference>
<accession>M1WHQ2</accession>
<feature type="transmembrane region" description="Helical" evidence="2">
    <location>
        <begin position="487"/>
        <end position="507"/>
    </location>
</feature>
<dbReference type="GO" id="GO:0006626">
    <property type="term" value="P:protein targeting to mitochondrion"/>
    <property type="evidence" value="ECO:0007669"/>
    <property type="project" value="TreeGrafter"/>
</dbReference>
<dbReference type="InterPro" id="IPR024752">
    <property type="entry name" value="Myb/SANT-like_dom"/>
</dbReference>
<evidence type="ECO:0000259" key="3">
    <source>
        <dbReference type="Pfam" id="PF12776"/>
    </source>
</evidence>
<evidence type="ECO:0000313" key="4">
    <source>
        <dbReference type="EMBL" id="CCE33124.1"/>
    </source>
</evidence>
<keyword evidence="2" id="KW-0472">Membrane</keyword>
<dbReference type="Proteomes" id="UP000016801">
    <property type="component" value="Unassembled WGS sequence"/>
</dbReference>
<feature type="transmembrane region" description="Helical" evidence="2">
    <location>
        <begin position="449"/>
        <end position="467"/>
    </location>
</feature>
<gene>
    <name evidence="4" type="ORF">CPUR_07047</name>
</gene>
<dbReference type="VEuPathDB" id="FungiDB:CPUR_07047"/>
<name>M1WHQ2_CLAP2</name>
<dbReference type="Pfam" id="PF12776">
    <property type="entry name" value="Myb_DNA-bind_3"/>
    <property type="match status" value="1"/>
</dbReference>
<evidence type="ECO:0000256" key="2">
    <source>
        <dbReference type="SAM" id="Phobius"/>
    </source>
</evidence>
<keyword evidence="2" id="KW-0812">Transmembrane</keyword>
<keyword evidence="5" id="KW-1185">Reference proteome</keyword>
<dbReference type="PANTHER" id="PTHR38402">
    <property type="entry name" value="MITOCHONDRIAL OUTER MEMBRANE PROTEIN OM14"/>
    <property type="match status" value="1"/>
</dbReference>
<dbReference type="PANTHER" id="PTHR38402:SF1">
    <property type="entry name" value="MITOCHONDRIAL OUTER MEMBRANE PROTEIN OM14"/>
    <property type="match status" value="1"/>
</dbReference>
<dbReference type="GO" id="GO:1990593">
    <property type="term" value="F:nascent polypeptide-associated complex binding"/>
    <property type="evidence" value="ECO:0007669"/>
    <property type="project" value="InterPro"/>
</dbReference>
<feature type="compositionally biased region" description="Polar residues" evidence="1">
    <location>
        <begin position="184"/>
        <end position="196"/>
    </location>
</feature>
<feature type="region of interest" description="Disordered" evidence="1">
    <location>
        <begin position="153"/>
        <end position="202"/>
    </location>
</feature>
<keyword evidence="2" id="KW-1133">Transmembrane helix</keyword>
<dbReference type="AlphaFoldDB" id="M1WHQ2"/>